<evidence type="ECO:0000313" key="2">
    <source>
        <dbReference type="Proteomes" id="UP000246078"/>
    </source>
</evidence>
<accession>A0A2V2VE65</accession>
<proteinExistence type="predicted"/>
<dbReference type="VEuPathDB" id="TriTrypDB:C3747_287g55"/>
<dbReference type="GO" id="GO:0000077">
    <property type="term" value="P:DNA damage checkpoint signaling"/>
    <property type="evidence" value="ECO:0007669"/>
    <property type="project" value="InterPro"/>
</dbReference>
<dbReference type="GO" id="GO:0030896">
    <property type="term" value="C:checkpoint clamp complex"/>
    <property type="evidence" value="ECO:0007669"/>
    <property type="project" value="InterPro"/>
</dbReference>
<protein>
    <submittedName>
        <fullName evidence="1">Putative Checkpoint protein HUS1</fullName>
    </submittedName>
</protein>
<dbReference type="Gene3D" id="3.70.10.10">
    <property type="match status" value="1"/>
</dbReference>
<dbReference type="AlphaFoldDB" id="A0A2V2VE65"/>
<sequence length="175" mass="19412">MQVWAGCRTQAILSRLPVPVAAARKRHLLRGGRDISQLFTSCARQSAAQTSPIKTDEECGEKPALRVLMQGVRPLLDISHDVPVRVLSELEVRHISAPLLESEMVQIVLPCLAELSKFVDKVRLHLVRSHDVHSEGQRAGGWRCCHQLHSGGSGRMFPCQLCSEVQLRAKVRARG</sequence>
<dbReference type="Pfam" id="PF04005">
    <property type="entry name" value="Hus1"/>
    <property type="match status" value="1"/>
</dbReference>
<comment type="caution">
    <text evidence="1">The sequence shown here is derived from an EMBL/GenBank/DDBJ whole genome shotgun (WGS) entry which is preliminary data.</text>
</comment>
<reference evidence="1 2" key="1">
    <citation type="journal article" date="2018" name="Microb. Genom.">
        <title>Expanding an expanded genome: long-read sequencing of Trypanosoma cruzi.</title>
        <authorList>
            <person name="Berna L."/>
            <person name="Rodriguez M."/>
            <person name="Chiribao M.L."/>
            <person name="Parodi-Talice A."/>
            <person name="Pita S."/>
            <person name="Rijo G."/>
            <person name="Alvarez-Valin F."/>
            <person name="Robello C."/>
        </authorList>
    </citation>
    <scope>NUCLEOTIDE SEQUENCE [LARGE SCALE GENOMIC DNA]</scope>
    <source>
        <strain evidence="1 2">TCC</strain>
    </source>
</reference>
<name>A0A2V2VE65_TRYCR</name>
<dbReference type="Proteomes" id="UP000246078">
    <property type="component" value="Unassembled WGS sequence"/>
</dbReference>
<gene>
    <name evidence="1" type="ORF">C3747_287g55</name>
</gene>
<evidence type="ECO:0000313" key="1">
    <source>
        <dbReference type="EMBL" id="PWU93872.1"/>
    </source>
</evidence>
<organism evidence="1 2">
    <name type="scientific">Trypanosoma cruzi</name>
    <dbReference type="NCBI Taxonomy" id="5693"/>
    <lineage>
        <taxon>Eukaryota</taxon>
        <taxon>Discoba</taxon>
        <taxon>Euglenozoa</taxon>
        <taxon>Kinetoplastea</taxon>
        <taxon>Metakinetoplastina</taxon>
        <taxon>Trypanosomatida</taxon>
        <taxon>Trypanosomatidae</taxon>
        <taxon>Trypanosoma</taxon>
        <taxon>Schizotrypanum</taxon>
    </lineage>
</organism>
<dbReference type="EMBL" id="PRFC01000287">
    <property type="protein sequence ID" value="PWU93872.1"/>
    <property type="molecule type" value="Genomic_DNA"/>
</dbReference>
<dbReference type="InterPro" id="IPR007150">
    <property type="entry name" value="HUS1/Mec3"/>
</dbReference>